<gene>
    <name evidence="2" type="ORF">GPM918_LOCUS30423</name>
    <name evidence="3" type="ORF">SRO942_LOCUS31036</name>
</gene>
<evidence type="ECO:0000259" key="1">
    <source>
        <dbReference type="Pfam" id="PF24674"/>
    </source>
</evidence>
<evidence type="ECO:0000313" key="3">
    <source>
        <dbReference type="EMBL" id="CAF4201625.1"/>
    </source>
</evidence>
<dbReference type="EMBL" id="CAJNOQ010014397">
    <property type="protein sequence ID" value="CAF1340833.1"/>
    <property type="molecule type" value="Genomic_DNA"/>
</dbReference>
<dbReference type="Pfam" id="PF24674">
    <property type="entry name" value="MACPF_SNTX"/>
    <property type="match status" value="1"/>
</dbReference>
<reference evidence="2" key="1">
    <citation type="submission" date="2021-02" db="EMBL/GenBank/DDBJ databases">
        <authorList>
            <person name="Nowell W R."/>
        </authorList>
    </citation>
    <scope>NUCLEOTIDE SEQUENCE</scope>
</reference>
<dbReference type="InterPro" id="IPR056072">
    <property type="entry name" value="SNTX_MACPF/CDC-like_dom"/>
</dbReference>
<evidence type="ECO:0000313" key="2">
    <source>
        <dbReference type="EMBL" id="CAF1340833.1"/>
    </source>
</evidence>
<dbReference type="Proteomes" id="UP000681722">
    <property type="component" value="Unassembled WGS sequence"/>
</dbReference>
<dbReference type="OrthoDB" id="10015728at2759"/>
<feature type="domain" description="SNTX MACPF/CDC-like" evidence="1">
    <location>
        <begin position="8"/>
        <end position="165"/>
    </location>
</feature>
<name>A0A815GNU6_9BILA</name>
<accession>A0A815GNU6</accession>
<keyword evidence="4" id="KW-1185">Reference proteome</keyword>
<dbReference type="AlphaFoldDB" id="A0A815GNU6"/>
<dbReference type="Proteomes" id="UP000663829">
    <property type="component" value="Unassembled WGS sequence"/>
</dbReference>
<dbReference type="PANTHER" id="PTHR31594">
    <property type="entry name" value="AIG1-TYPE G DOMAIN-CONTAINING PROTEIN"/>
    <property type="match status" value="1"/>
</dbReference>
<dbReference type="InterPro" id="IPR052090">
    <property type="entry name" value="Cytolytic_pore-forming_toxin"/>
</dbReference>
<organism evidence="2 4">
    <name type="scientific">Didymodactylos carnosus</name>
    <dbReference type="NCBI Taxonomy" id="1234261"/>
    <lineage>
        <taxon>Eukaryota</taxon>
        <taxon>Metazoa</taxon>
        <taxon>Spiralia</taxon>
        <taxon>Gnathifera</taxon>
        <taxon>Rotifera</taxon>
        <taxon>Eurotatoria</taxon>
        <taxon>Bdelloidea</taxon>
        <taxon>Philodinida</taxon>
        <taxon>Philodinidae</taxon>
        <taxon>Didymodactylos</taxon>
    </lineage>
</organism>
<protein>
    <recommendedName>
        <fullName evidence="1">SNTX MACPF/CDC-like domain-containing protein</fullName>
    </recommendedName>
</protein>
<evidence type="ECO:0000313" key="4">
    <source>
        <dbReference type="Proteomes" id="UP000663829"/>
    </source>
</evidence>
<comment type="caution">
    <text evidence="2">The sequence shown here is derived from an EMBL/GenBank/DDBJ whole genome shotgun (WGS) entry which is preliminary data.</text>
</comment>
<proteinExistence type="predicted"/>
<dbReference type="PANTHER" id="PTHR31594:SF14">
    <property type="entry name" value="FIBRONECTIN TYPE-III DOMAIN-CONTAINING PROTEIN"/>
    <property type="match status" value="1"/>
</dbReference>
<sequence>MDLETGVITRQALNRVGYLGSLYNIRRDEFLGAEIFDSKLPDDVVSTVDCHTQNFHLDHENNYSSTFKHLDVQAELKLSIMGGIIKISGKGNYLSTVNTNDRYECLTCTSSLITKRDKVHISYKGVQKCICKEAFSDPRATHVVTEIVWGANVIAKFEQKKTGKNDLQKIGGQLEGAMNIGPGIGAMNTGSGIEGKADVEVEDKSNNVKDKFSITFVGDVQMNIIPATVADVATVLKGIPDKIKQMNGGKGVQLSFVLTPIKEVARYVSAVLPSAFEMVTVRQTNEMLVKRIEKTFDYLLRDTQRMNGLVELVKHYSHYLPLHEVDIVEDQQVSPFLSSRVFAIIPY</sequence>
<dbReference type="EMBL" id="CAJOBC010058686">
    <property type="protein sequence ID" value="CAF4201625.1"/>
    <property type="molecule type" value="Genomic_DNA"/>
</dbReference>